<dbReference type="Pfam" id="PF04307">
    <property type="entry name" value="YdjM"/>
    <property type="match status" value="1"/>
</dbReference>
<proteinExistence type="predicted"/>
<dbReference type="AlphaFoldDB" id="A0A7C1G012"/>
<dbReference type="InterPro" id="IPR007404">
    <property type="entry name" value="YdjM-like"/>
</dbReference>
<evidence type="ECO:0008006" key="2">
    <source>
        <dbReference type="Google" id="ProtNLM"/>
    </source>
</evidence>
<organism evidence="1">
    <name type="scientific">Thermomicrobium roseum</name>
    <dbReference type="NCBI Taxonomy" id="500"/>
    <lineage>
        <taxon>Bacteria</taxon>
        <taxon>Pseudomonadati</taxon>
        <taxon>Thermomicrobiota</taxon>
        <taxon>Thermomicrobia</taxon>
        <taxon>Thermomicrobiales</taxon>
        <taxon>Thermomicrobiaceae</taxon>
        <taxon>Thermomicrobium</taxon>
    </lineage>
</organism>
<comment type="caution">
    <text evidence="1">The sequence shown here is derived from an EMBL/GenBank/DDBJ whole genome shotgun (WGS) entry which is preliminary data.</text>
</comment>
<reference evidence="1" key="1">
    <citation type="journal article" date="2020" name="mSystems">
        <title>Genome- and Community-Level Interaction Insights into Carbon Utilization and Element Cycling Functions of Hydrothermarchaeota in Hydrothermal Sediment.</title>
        <authorList>
            <person name="Zhou Z."/>
            <person name="Liu Y."/>
            <person name="Xu W."/>
            <person name="Pan J."/>
            <person name="Luo Z.H."/>
            <person name="Li M."/>
        </authorList>
    </citation>
    <scope>NUCLEOTIDE SEQUENCE [LARGE SCALE GENOMIC DNA]</scope>
    <source>
        <strain evidence="1">SpSt-222</strain>
    </source>
</reference>
<accession>A0A7C1G012</accession>
<dbReference type="EMBL" id="DSJL01000006">
    <property type="protein sequence ID" value="HEF64415.1"/>
    <property type="molecule type" value="Genomic_DNA"/>
</dbReference>
<name>A0A7C1G012_THERO</name>
<protein>
    <recommendedName>
        <fullName evidence="2">Membrane-bound metal-dependent hydrolase</fullName>
    </recommendedName>
</protein>
<sequence>MRHWALSGAAWVAAVMAHRVWSEAPPGTLRRGLSDAASHAALALATTLPLASRAPTPARVLAGALVGALAIDLDHVVAARSLRLRTCMTMPSRPPTHSVVTAGLLVSWAFRWDRPFGLGVGLGLGSHLVRDLATGGAPLFHPARIVTLPERWAFPLALGLGAVGWWLSGRLPNAQS</sequence>
<gene>
    <name evidence="1" type="ORF">ENP47_02230</name>
</gene>
<evidence type="ECO:0000313" key="1">
    <source>
        <dbReference type="EMBL" id="HEF64415.1"/>
    </source>
</evidence>